<dbReference type="EC" id="2.3.2.6" evidence="10 15"/>
<accession>A0A2K8U3M6</accession>
<comment type="subcellular location">
    <subcellularLocation>
        <location evidence="1 15">Cytoplasm</location>
    </subcellularLocation>
</comment>
<sequence length="258" mass="28431">MIALLTPDDPRPFPDVRRALRHPNGLLAVGGDLSPGRLTSAYRRGVFPWFSVGDPILWWSPDPRTVLLPGHIHISRSLAKRLRRRQFGVTMDRDFAAVIRACAGARHRGGGGADDRSDGTWILPEMIDAYENLHRLGISHSVEVWDGGLLVGGLYGVAIGQAFFGESMFSRIADASKVALVYLCQFLAGRGFGLIDCQLRTEHLMSLGALELPRAEFVTRLGRYCDAPGDIGTWDDGALHFPVDRPPDAPRQQRQGRP</sequence>
<reference evidence="16 17" key="1">
    <citation type="submission" date="2017-03" db="EMBL/GenBank/DDBJ databases">
        <title>Complete genome sequence of Candidatus 'Thiodictyon syntrophicum' sp. nov. strain Cad16T, a photolithoautotroph purple sulfur bacterium isolated from an alpine meromictic lake.</title>
        <authorList>
            <person name="Luedin S.M."/>
            <person name="Pothier J.F."/>
            <person name="Danza F."/>
            <person name="Storelli N."/>
            <person name="Wittwer M."/>
            <person name="Tonolla M."/>
        </authorList>
    </citation>
    <scope>NUCLEOTIDE SEQUENCE [LARGE SCALE GENOMIC DNA]</scope>
    <source>
        <strain evidence="16 17">Cad16T</strain>
    </source>
</reference>
<evidence type="ECO:0000256" key="4">
    <source>
        <dbReference type="ARBA" id="ARBA00023315"/>
    </source>
</evidence>
<evidence type="ECO:0000256" key="9">
    <source>
        <dbReference type="ARBA" id="ARBA00061535"/>
    </source>
</evidence>
<comment type="function">
    <text evidence="8 15">Functions in the N-end rule pathway of protein degradation where it conjugates Leu, Phe and, less efficiently, Met from aminoacyl-tRNAs to the N-termini of proteins containing an N-terminal arginine or lysine.</text>
</comment>
<evidence type="ECO:0000256" key="10">
    <source>
        <dbReference type="ARBA" id="ARBA00066767"/>
    </source>
</evidence>
<evidence type="ECO:0000313" key="16">
    <source>
        <dbReference type="EMBL" id="AUB80194.1"/>
    </source>
</evidence>
<name>A0A2K8U3M6_9GAMM</name>
<dbReference type="HAMAP" id="MF_00688">
    <property type="entry name" value="Leu_Phe_trans"/>
    <property type="match status" value="1"/>
</dbReference>
<evidence type="ECO:0000256" key="13">
    <source>
        <dbReference type="ARBA" id="ARBA00077165"/>
    </source>
</evidence>
<dbReference type="KEGG" id="tsy:THSYN_03950"/>
<dbReference type="OrthoDB" id="9790282at2"/>
<dbReference type="InterPro" id="IPR042221">
    <property type="entry name" value="Leu/Phe-tRNA_Trfase_N"/>
</dbReference>
<keyword evidence="2 15" id="KW-0963">Cytoplasm</keyword>
<evidence type="ECO:0000256" key="15">
    <source>
        <dbReference type="HAMAP-Rule" id="MF_00688"/>
    </source>
</evidence>
<dbReference type="SUPFAM" id="SSF55729">
    <property type="entry name" value="Acyl-CoA N-acyltransferases (Nat)"/>
    <property type="match status" value="1"/>
</dbReference>
<comment type="catalytic activity">
    <reaction evidence="5 15">
        <text>L-phenylalanyl-tRNA(Phe) + an N-terminal L-alpha-aminoacyl-[protein] = an N-terminal L-phenylalanyl-L-alpha-aminoacyl-[protein] + tRNA(Phe)</text>
        <dbReference type="Rhea" id="RHEA:43632"/>
        <dbReference type="Rhea" id="RHEA-COMP:9668"/>
        <dbReference type="Rhea" id="RHEA-COMP:9699"/>
        <dbReference type="Rhea" id="RHEA-COMP:10636"/>
        <dbReference type="Rhea" id="RHEA-COMP:10637"/>
        <dbReference type="ChEBI" id="CHEBI:78442"/>
        <dbReference type="ChEBI" id="CHEBI:78531"/>
        <dbReference type="ChEBI" id="CHEBI:78597"/>
        <dbReference type="ChEBI" id="CHEBI:83561"/>
        <dbReference type="EC" id="2.3.2.6"/>
    </reaction>
</comment>
<dbReference type="InterPro" id="IPR004616">
    <property type="entry name" value="Leu/Phe-tRNA_Trfase"/>
</dbReference>
<dbReference type="GO" id="GO:0008914">
    <property type="term" value="F:leucyl-tRNA--protein transferase activity"/>
    <property type="evidence" value="ECO:0007669"/>
    <property type="project" value="UniProtKB-UniRule"/>
</dbReference>
<evidence type="ECO:0000256" key="11">
    <source>
        <dbReference type="ARBA" id="ARBA00074372"/>
    </source>
</evidence>
<dbReference type="PANTHER" id="PTHR30098:SF2">
    <property type="entry name" value="LEUCYL_PHENYLALANYL-TRNA--PROTEIN TRANSFERASE"/>
    <property type="match status" value="1"/>
</dbReference>
<dbReference type="Pfam" id="PF03588">
    <property type="entry name" value="Leu_Phe_trans"/>
    <property type="match status" value="1"/>
</dbReference>
<comment type="catalytic activity">
    <reaction evidence="7 15">
        <text>N-terminal L-lysyl-[protein] + L-leucyl-tRNA(Leu) = N-terminal L-leucyl-L-lysyl-[protein] + tRNA(Leu) + H(+)</text>
        <dbReference type="Rhea" id="RHEA:12340"/>
        <dbReference type="Rhea" id="RHEA-COMP:9613"/>
        <dbReference type="Rhea" id="RHEA-COMP:9622"/>
        <dbReference type="Rhea" id="RHEA-COMP:12670"/>
        <dbReference type="Rhea" id="RHEA-COMP:12671"/>
        <dbReference type="ChEBI" id="CHEBI:15378"/>
        <dbReference type="ChEBI" id="CHEBI:65249"/>
        <dbReference type="ChEBI" id="CHEBI:78442"/>
        <dbReference type="ChEBI" id="CHEBI:78494"/>
        <dbReference type="ChEBI" id="CHEBI:133043"/>
        <dbReference type="EC" id="2.3.2.6"/>
    </reaction>
</comment>
<gene>
    <name evidence="15" type="primary">aat</name>
    <name evidence="16" type="ORF">THSYN_03950</name>
</gene>
<dbReference type="Gene3D" id="3.30.70.3550">
    <property type="entry name" value="Leucyl/phenylalanyl-tRNA-protein transferase, N-terminal domain"/>
    <property type="match status" value="1"/>
</dbReference>
<evidence type="ECO:0000256" key="14">
    <source>
        <dbReference type="ARBA" id="ARBA00083640"/>
    </source>
</evidence>
<evidence type="ECO:0000256" key="8">
    <source>
        <dbReference type="ARBA" id="ARBA00054043"/>
    </source>
</evidence>
<evidence type="ECO:0000256" key="12">
    <source>
        <dbReference type="ARBA" id="ARBA00077136"/>
    </source>
</evidence>
<dbReference type="FunFam" id="3.30.70.3550:FF:000001">
    <property type="entry name" value="Leucyl/phenylalanyl-tRNA--protein transferase"/>
    <property type="match status" value="1"/>
</dbReference>
<evidence type="ECO:0000256" key="3">
    <source>
        <dbReference type="ARBA" id="ARBA00022679"/>
    </source>
</evidence>
<evidence type="ECO:0000256" key="1">
    <source>
        <dbReference type="ARBA" id="ARBA00004496"/>
    </source>
</evidence>
<evidence type="ECO:0000256" key="7">
    <source>
        <dbReference type="ARBA" id="ARBA00051538"/>
    </source>
</evidence>
<proteinExistence type="inferred from homology"/>
<dbReference type="Proteomes" id="UP000232638">
    <property type="component" value="Chromosome"/>
</dbReference>
<dbReference type="Gene3D" id="3.40.630.70">
    <property type="entry name" value="Leucyl/phenylalanyl-tRNA-protein transferase, C-terminal domain"/>
    <property type="match status" value="1"/>
</dbReference>
<dbReference type="NCBIfam" id="TIGR00667">
    <property type="entry name" value="aat"/>
    <property type="match status" value="1"/>
</dbReference>
<dbReference type="PANTHER" id="PTHR30098">
    <property type="entry name" value="LEUCYL/PHENYLALANYL-TRNA--PROTEIN TRANSFERASE"/>
    <property type="match status" value="1"/>
</dbReference>
<dbReference type="RefSeq" id="WP_100917999.1">
    <property type="nucleotide sequence ID" value="NZ_CP020370.1"/>
</dbReference>
<keyword evidence="17" id="KW-1185">Reference proteome</keyword>
<evidence type="ECO:0000256" key="5">
    <source>
        <dbReference type="ARBA" id="ARBA00050607"/>
    </source>
</evidence>
<evidence type="ECO:0000313" key="17">
    <source>
        <dbReference type="Proteomes" id="UP000232638"/>
    </source>
</evidence>
<dbReference type="AlphaFoldDB" id="A0A2K8U3M6"/>
<dbReference type="GO" id="GO:0030163">
    <property type="term" value="P:protein catabolic process"/>
    <property type="evidence" value="ECO:0007669"/>
    <property type="project" value="UniProtKB-UniRule"/>
</dbReference>
<keyword evidence="4 15" id="KW-0012">Acyltransferase</keyword>
<evidence type="ECO:0000256" key="2">
    <source>
        <dbReference type="ARBA" id="ARBA00022490"/>
    </source>
</evidence>
<comment type="similarity">
    <text evidence="9 15">Belongs to the L/F-transferase family.</text>
</comment>
<organism evidence="16 17">
    <name type="scientific">Candidatus Thiodictyon syntrophicum</name>
    <dbReference type="NCBI Taxonomy" id="1166950"/>
    <lineage>
        <taxon>Bacteria</taxon>
        <taxon>Pseudomonadati</taxon>
        <taxon>Pseudomonadota</taxon>
        <taxon>Gammaproteobacteria</taxon>
        <taxon>Chromatiales</taxon>
        <taxon>Chromatiaceae</taxon>
        <taxon>Thiodictyon</taxon>
    </lineage>
</organism>
<comment type="catalytic activity">
    <reaction evidence="6 15">
        <text>N-terminal L-arginyl-[protein] + L-leucyl-tRNA(Leu) = N-terminal L-leucyl-L-arginyl-[protein] + tRNA(Leu) + H(+)</text>
        <dbReference type="Rhea" id="RHEA:50416"/>
        <dbReference type="Rhea" id="RHEA-COMP:9613"/>
        <dbReference type="Rhea" id="RHEA-COMP:9622"/>
        <dbReference type="Rhea" id="RHEA-COMP:12672"/>
        <dbReference type="Rhea" id="RHEA-COMP:12673"/>
        <dbReference type="ChEBI" id="CHEBI:15378"/>
        <dbReference type="ChEBI" id="CHEBI:64719"/>
        <dbReference type="ChEBI" id="CHEBI:78442"/>
        <dbReference type="ChEBI" id="CHEBI:78494"/>
        <dbReference type="ChEBI" id="CHEBI:133044"/>
        <dbReference type="EC" id="2.3.2.6"/>
    </reaction>
</comment>
<dbReference type="EMBL" id="CP020370">
    <property type="protein sequence ID" value="AUB80194.1"/>
    <property type="molecule type" value="Genomic_DNA"/>
</dbReference>
<evidence type="ECO:0000256" key="6">
    <source>
        <dbReference type="ARBA" id="ARBA00050652"/>
    </source>
</evidence>
<dbReference type="InterPro" id="IPR016181">
    <property type="entry name" value="Acyl_CoA_acyltransferase"/>
</dbReference>
<keyword evidence="3 15" id="KW-0808">Transferase</keyword>
<dbReference type="InterPro" id="IPR042203">
    <property type="entry name" value="Leu/Phe-tRNA_Trfase_C"/>
</dbReference>
<protein>
    <recommendedName>
        <fullName evidence="11 15">Leucyl/phenylalanyl-tRNA--protein transferase</fullName>
        <ecNumber evidence="10 15">2.3.2.6</ecNumber>
    </recommendedName>
    <alternativeName>
        <fullName evidence="12 15">L/F-transferase</fullName>
    </alternativeName>
    <alternativeName>
        <fullName evidence="13 15">Leucyltransferase</fullName>
    </alternativeName>
    <alternativeName>
        <fullName evidence="14 15">Phenyalanyltransferase</fullName>
    </alternativeName>
</protein>
<dbReference type="GO" id="GO:0005737">
    <property type="term" value="C:cytoplasm"/>
    <property type="evidence" value="ECO:0007669"/>
    <property type="project" value="UniProtKB-SubCell"/>
</dbReference>